<evidence type="ECO:0000256" key="8">
    <source>
        <dbReference type="ARBA" id="ARBA00022737"/>
    </source>
</evidence>
<feature type="repeat" description="ANK" evidence="12">
    <location>
        <begin position="243"/>
        <end position="275"/>
    </location>
</feature>
<dbReference type="GO" id="GO:0044218">
    <property type="term" value="C:other organism cell membrane"/>
    <property type="evidence" value="ECO:0007669"/>
    <property type="project" value="UniProtKB-KW"/>
</dbReference>
<dbReference type="SMART" id="SM00248">
    <property type="entry name" value="ANK"/>
    <property type="match status" value="9"/>
</dbReference>
<keyword evidence="7" id="KW-0528">Neurotoxin</keyword>
<keyword evidence="11" id="KW-0472">Membrane</keyword>
<evidence type="ECO:0000313" key="14">
    <source>
        <dbReference type="Proteomes" id="UP000887013"/>
    </source>
</evidence>
<organism evidence="13 14">
    <name type="scientific">Nephila pilipes</name>
    <name type="common">Giant wood spider</name>
    <name type="synonym">Nephila maculata</name>
    <dbReference type="NCBI Taxonomy" id="299642"/>
    <lineage>
        <taxon>Eukaryota</taxon>
        <taxon>Metazoa</taxon>
        <taxon>Ecdysozoa</taxon>
        <taxon>Arthropoda</taxon>
        <taxon>Chelicerata</taxon>
        <taxon>Arachnida</taxon>
        <taxon>Araneae</taxon>
        <taxon>Araneomorphae</taxon>
        <taxon>Entelegynae</taxon>
        <taxon>Araneoidea</taxon>
        <taxon>Nephilidae</taxon>
        <taxon>Nephila</taxon>
    </lineage>
</organism>
<dbReference type="PROSITE" id="PS50088">
    <property type="entry name" value="ANK_REPEAT"/>
    <property type="match status" value="6"/>
</dbReference>
<feature type="repeat" description="ANK" evidence="12">
    <location>
        <begin position="169"/>
        <end position="201"/>
    </location>
</feature>
<accession>A0A8X6TTJ3</accession>
<dbReference type="Gene3D" id="1.25.40.20">
    <property type="entry name" value="Ankyrin repeat-containing domain"/>
    <property type="match status" value="2"/>
</dbReference>
<dbReference type="Pfam" id="PF12796">
    <property type="entry name" value="Ank_2"/>
    <property type="match status" value="2"/>
</dbReference>
<keyword evidence="4" id="KW-0964">Secreted</keyword>
<keyword evidence="9" id="KW-0638">Presynaptic neurotoxin</keyword>
<dbReference type="AlphaFoldDB" id="A0A8X6TTJ3"/>
<evidence type="ECO:0000256" key="6">
    <source>
        <dbReference type="ARBA" id="ARBA00022656"/>
    </source>
</evidence>
<gene>
    <name evidence="13" type="primary">NCL1_43721</name>
    <name evidence="13" type="ORF">NPIL_688281</name>
</gene>
<keyword evidence="8" id="KW-0677">Repeat</keyword>
<protein>
    <submittedName>
        <fullName evidence="13">Ankyrin repeat domain-containing protein 29</fullName>
    </submittedName>
</protein>
<feature type="repeat" description="ANK" evidence="12">
    <location>
        <begin position="210"/>
        <end position="242"/>
    </location>
</feature>
<evidence type="ECO:0000256" key="3">
    <source>
        <dbReference type="ARBA" id="ARBA00022483"/>
    </source>
</evidence>
<dbReference type="PRINTS" id="PR01415">
    <property type="entry name" value="ANKYRIN"/>
</dbReference>
<dbReference type="InterPro" id="IPR002110">
    <property type="entry name" value="Ankyrin_rpt"/>
</dbReference>
<dbReference type="PANTHER" id="PTHR24171:SF10">
    <property type="entry name" value="ANKYRIN REPEAT DOMAIN-CONTAINING PROTEIN 29-LIKE"/>
    <property type="match status" value="1"/>
</dbReference>
<dbReference type="Proteomes" id="UP000887013">
    <property type="component" value="Unassembled WGS sequence"/>
</dbReference>
<dbReference type="PROSITE" id="PS50297">
    <property type="entry name" value="ANK_REP_REGION"/>
    <property type="match status" value="6"/>
</dbReference>
<evidence type="ECO:0000256" key="4">
    <source>
        <dbReference type="ARBA" id="ARBA00022525"/>
    </source>
</evidence>
<evidence type="ECO:0000313" key="13">
    <source>
        <dbReference type="EMBL" id="GFT45476.1"/>
    </source>
</evidence>
<evidence type="ECO:0000256" key="1">
    <source>
        <dbReference type="ARBA" id="ARBA00004175"/>
    </source>
</evidence>
<evidence type="ECO:0000256" key="5">
    <source>
        <dbReference type="ARBA" id="ARBA00022537"/>
    </source>
</evidence>
<feature type="repeat" description="ANK" evidence="12">
    <location>
        <begin position="103"/>
        <end position="135"/>
    </location>
</feature>
<dbReference type="SUPFAM" id="SSF48403">
    <property type="entry name" value="Ankyrin repeat"/>
    <property type="match status" value="1"/>
</dbReference>
<evidence type="ECO:0000256" key="9">
    <source>
        <dbReference type="ARBA" id="ARBA00023028"/>
    </source>
</evidence>
<proteinExistence type="predicted"/>
<evidence type="ECO:0000256" key="7">
    <source>
        <dbReference type="ARBA" id="ARBA00022699"/>
    </source>
</evidence>
<reference evidence="13" key="1">
    <citation type="submission" date="2020-08" db="EMBL/GenBank/DDBJ databases">
        <title>Multicomponent nature underlies the extraordinary mechanical properties of spider dragline silk.</title>
        <authorList>
            <person name="Kono N."/>
            <person name="Nakamura H."/>
            <person name="Mori M."/>
            <person name="Yoshida Y."/>
            <person name="Ohtoshi R."/>
            <person name="Malay A.D."/>
            <person name="Moran D.A.P."/>
            <person name="Tomita M."/>
            <person name="Numata K."/>
            <person name="Arakawa K."/>
        </authorList>
    </citation>
    <scope>NUCLEOTIDE SEQUENCE</scope>
</reference>
<dbReference type="GO" id="GO:0090729">
    <property type="term" value="F:toxin activity"/>
    <property type="evidence" value="ECO:0007669"/>
    <property type="project" value="UniProtKB-KW"/>
</dbReference>
<sequence length="338" mass="36835">MSVCQDSQPYVYELDTAVQGLTGRSYTYFKEDESKPPTPEILHRAALRGDVKLLERALGAGISVDSSDQEGTTALILACIHNHYDCAKMLLEHGANPSAQRMTGSNSLSYAAYGGFLPIVKLLLQYGVNIEPEEKGGATPFLFACLLNHADVAQELLATNPDFEKRMIEWNIPMCLAAQNGHTSIIRFLISRGCDINTQCRNADLTLPTNGTTPLFLACQFGHATVVKRLVDSGADVNLTRDDGCSPLLKAAEKGFTEIVRFLLSKGAHHGQMRNGETPLHVAAYCGRIMVLKALVEHGVDINLMDGRGRPALSRALLGGHAIAVKYITRIMTERNLL</sequence>
<keyword evidence="3" id="KW-0268">Exocytosis</keyword>
<dbReference type="OrthoDB" id="6409741at2759"/>
<name>A0A8X6TTJ3_NEPPI</name>
<comment type="subcellular location">
    <subcellularLocation>
        <location evidence="2">Secreted</location>
    </subcellularLocation>
    <subcellularLocation>
        <location evidence="1">Target cell membrane</location>
    </subcellularLocation>
</comment>
<keyword evidence="14" id="KW-1185">Reference proteome</keyword>
<evidence type="ECO:0000256" key="11">
    <source>
        <dbReference type="ARBA" id="ARBA00023298"/>
    </source>
</evidence>
<keyword evidence="6" id="KW-0800">Toxin</keyword>
<keyword evidence="11" id="KW-1053">Target membrane</keyword>
<comment type="caution">
    <text evidence="13">The sequence shown here is derived from an EMBL/GenBank/DDBJ whole genome shotgun (WGS) entry which is preliminary data.</text>
</comment>
<dbReference type="EMBL" id="BMAW01064500">
    <property type="protein sequence ID" value="GFT45476.1"/>
    <property type="molecule type" value="Genomic_DNA"/>
</dbReference>
<dbReference type="GO" id="GO:0006887">
    <property type="term" value="P:exocytosis"/>
    <property type="evidence" value="ECO:0007669"/>
    <property type="project" value="UniProtKB-KW"/>
</dbReference>
<feature type="repeat" description="ANK" evidence="12">
    <location>
        <begin position="70"/>
        <end position="102"/>
    </location>
</feature>
<evidence type="ECO:0000256" key="2">
    <source>
        <dbReference type="ARBA" id="ARBA00004613"/>
    </source>
</evidence>
<dbReference type="GO" id="GO:0044231">
    <property type="term" value="C:host cell presynaptic membrane"/>
    <property type="evidence" value="ECO:0007669"/>
    <property type="project" value="UniProtKB-KW"/>
</dbReference>
<keyword evidence="10 12" id="KW-0040">ANK repeat</keyword>
<evidence type="ECO:0000256" key="10">
    <source>
        <dbReference type="ARBA" id="ARBA00023043"/>
    </source>
</evidence>
<keyword evidence="5" id="KW-1052">Target cell membrane</keyword>
<dbReference type="Pfam" id="PF13637">
    <property type="entry name" value="Ank_4"/>
    <property type="match status" value="1"/>
</dbReference>
<dbReference type="PANTHER" id="PTHR24171">
    <property type="entry name" value="ANKYRIN REPEAT DOMAIN-CONTAINING PROTEIN 39-RELATED"/>
    <property type="match status" value="1"/>
</dbReference>
<dbReference type="InterPro" id="IPR036770">
    <property type="entry name" value="Ankyrin_rpt-contain_sf"/>
</dbReference>
<dbReference type="GO" id="GO:0005576">
    <property type="term" value="C:extracellular region"/>
    <property type="evidence" value="ECO:0007669"/>
    <property type="project" value="UniProtKB-SubCell"/>
</dbReference>
<evidence type="ECO:0000256" key="12">
    <source>
        <dbReference type="PROSITE-ProRule" id="PRU00023"/>
    </source>
</evidence>
<feature type="repeat" description="ANK" evidence="12">
    <location>
        <begin position="275"/>
        <end position="307"/>
    </location>
</feature>